<evidence type="ECO:0000313" key="1">
    <source>
        <dbReference type="EMBL" id="KDD69576.1"/>
    </source>
</evidence>
<dbReference type="Proteomes" id="UP000026739">
    <property type="component" value="Unassembled WGS sequence"/>
</dbReference>
<evidence type="ECO:0000313" key="2">
    <source>
        <dbReference type="Proteomes" id="UP000026739"/>
    </source>
</evidence>
<accession>A0A059L5S7</accession>
<sequence>MMLIVLILERTWGSVVRSWVKMFVAPFMVGNSMGEASVAVSLTMKIR</sequence>
<dbReference type="AlphaFoldDB" id="A0A059L5S7"/>
<protein>
    <submittedName>
        <fullName evidence="1">Uncharacterized protein</fullName>
    </submittedName>
</protein>
<reference evidence="1 2" key="1">
    <citation type="submission" date="2013-12" db="EMBL/GenBank/DDBJ databases">
        <authorList>
            <person name="Formusa P.A."/>
            <person name="Habash M."/>
            <person name="Lee H."/>
            <person name="Trevors J.T."/>
        </authorList>
    </citation>
    <scope>NUCLEOTIDE SEQUENCE [LARGE SCALE GENOMIC DNA]</scope>
    <source>
        <strain evidence="1 2">PD30</strain>
    </source>
</reference>
<name>A0A059L5S7_9PSED</name>
<organism evidence="1 2">
    <name type="scientific">Pseudomonas mandelii PD30</name>
    <dbReference type="NCBI Taxonomy" id="1419583"/>
    <lineage>
        <taxon>Bacteria</taxon>
        <taxon>Pseudomonadati</taxon>
        <taxon>Pseudomonadota</taxon>
        <taxon>Gammaproteobacteria</taxon>
        <taxon>Pseudomonadales</taxon>
        <taxon>Pseudomonadaceae</taxon>
        <taxon>Pseudomonas</taxon>
    </lineage>
</organism>
<proteinExistence type="predicted"/>
<comment type="caution">
    <text evidence="1">The sequence shown here is derived from an EMBL/GenBank/DDBJ whole genome shotgun (WGS) entry which is preliminary data.</text>
</comment>
<gene>
    <name evidence="1" type="ORF">V466_08835</name>
</gene>
<dbReference type="EMBL" id="AZQQ01000066">
    <property type="protein sequence ID" value="KDD69576.1"/>
    <property type="molecule type" value="Genomic_DNA"/>
</dbReference>